<accession>A0A183PHS9</accession>
<dbReference type="Proteomes" id="UP000269396">
    <property type="component" value="Unassembled WGS sequence"/>
</dbReference>
<dbReference type="GO" id="GO:0099503">
    <property type="term" value="C:secretory vesicle"/>
    <property type="evidence" value="ECO:0007669"/>
    <property type="project" value="TreeGrafter"/>
</dbReference>
<evidence type="ECO:0000313" key="3">
    <source>
        <dbReference type="Proteomes" id="UP000269396"/>
    </source>
</evidence>
<dbReference type="PANTHER" id="PTHR45999">
    <property type="entry name" value="UNC-13-4A, ISOFORM B"/>
    <property type="match status" value="1"/>
</dbReference>
<keyword evidence="1" id="KW-0268">Exocytosis</keyword>
<proteinExistence type="predicted"/>
<feature type="non-terminal residue" evidence="2">
    <location>
        <position position="210"/>
    </location>
</feature>
<organism evidence="2 3">
    <name type="scientific">Schistosoma mattheei</name>
    <dbReference type="NCBI Taxonomy" id="31246"/>
    <lineage>
        <taxon>Eukaryota</taxon>
        <taxon>Metazoa</taxon>
        <taxon>Spiralia</taxon>
        <taxon>Lophotrochozoa</taxon>
        <taxon>Platyhelminthes</taxon>
        <taxon>Trematoda</taxon>
        <taxon>Digenea</taxon>
        <taxon>Strigeidida</taxon>
        <taxon>Schistosomatoidea</taxon>
        <taxon>Schistosomatidae</taxon>
        <taxon>Schistosoma</taxon>
    </lineage>
</organism>
<protein>
    <submittedName>
        <fullName evidence="2">Uncharacterized protein</fullName>
    </submittedName>
</protein>
<sequence length="210" mass="24190">MGTIGSTGIPWNGNIVEEGEIILHQHAIQNGLTEIQVAMCQWIALIRLNYTRSLDQIILLHTFKHLISLWSDKLLTREELNYLSDSFKVFTEHSLIMICNYNLIFYNAQSDKVLDLNHLLECLCMLHNSRLYQFSSPFSNSLQKEFLTSFKMVVGRSHRETMEMGFVLLGTRHQGVPVIVRELVHPDRFDPVSPSFTARDFALWISCTMG</sequence>
<gene>
    <name evidence="2" type="ORF">SMTD_LOCUS13917</name>
</gene>
<keyword evidence="3" id="KW-1185">Reference proteome</keyword>
<dbReference type="EMBL" id="UZAL01034047">
    <property type="protein sequence ID" value="VDP64597.1"/>
    <property type="molecule type" value="Genomic_DNA"/>
</dbReference>
<dbReference type="PANTHER" id="PTHR45999:SF4">
    <property type="entry name" value="UNC-13-4A, ISOFORM B"/>
    <property type="match status" value="1"/>
</dbReference>
<dbReference type="AlphaFoldDB" id="A0A183PHS9"/>
<dbReference type="GO" id="GO:0006887">
    <property type="term" value="P:exocytosis"/>
    <property type="evidence" value="ECO:0007669"/>
    <property type="project" value="UniProtKB-KW"/>
</dbReference>
<evidence type="ECO:0000313" key="2">
    <source>
        <dbReference type="EMBL" id="VDP64597.1"/>
    </source>
</evidence>
<reference evidence="2 3" key="1">
    <citation type="submission" date="2018-11" db="EMBL/GenBank/DDBJ databases">
        <authorList>
            <consortium name="Pathogen Informatics"/>
        </authorList>
    </citation>
    <scope>NUCLEOTIDE SEQUENCE [LARGE SCALE GENOMIC DNA]</scope>
    <source>
        <strain>Denwood</strain>
        <strain evidence="3">Zambia</strain>
    </source>
</reference>
<dbReference type="STRING" id="31246.A0A183PHS9"/>
<evidence type="ECO:0000256" key="1">
    <source>
        <dbReference type="ARBA" id="ARBA00022483"/>
    </source>
</evidence>
<dbReference type="InterPro" id="IPR052095">
    <property type="entry name" value="UNC-13_domain"/>
</dbReference>
<name>A0A183PHS9_9TREM</name>